<evidence type="ECO:0000256" key="8">
    <source>
        <dbReference type="ARBA" id="ARBA00023136"/>
    </source>
</evidence>
<evidence type="ECO:0000313" key="14">
    <source>
        <dbReference type="EMBL" id="AAW41361.2"/>
    </source>
</evidence>
<evidence type="ECO:0000256" key="11">
    <source>
        <dbReference type="SAM" id="Phobius"/>
    </source>
</evidence>
<evidence type="ECO:0000256" key="3">
    <source>
        <dbReference type="ARBA" id="ARBA00022692"/>
    </source>
</evidence>
<feature type="transmembrane region" description="Helical" evidence="11">
    <location>
        <begin position="908"/>
        <end position="941"/>
    </location>
</feature>
<dbReference type="eggNOG" id="KOG0054">
    <property type="taxonomic scope" value="Eukaryota"/>
</dbReference>
<dbReference type="FunFam" id="3.40.50.300:FF:001172">
    <property type="entry name" value="Cystic fibrosis transmembrane conductance regulator"/>
    <property type="match status" value="1"/>
</dbReference>
<keyword evidence="9" id="KW-0325">Glycoprotein</keyword>
<dbReference type="Proteomes" id="UP000002149">
    <property type="component" value="Chromosome 1"/>
</dbReference>
<evidence type="ECO:0000259" key="13">
    <source>
        <dbReference type="PROSITE" id="PS50929"/>
    </source>
</evidence>
<keyword evidence="4" id="KW-0677">Repeat</keyword>
<dbReference type="Gene3D" id="1.20.1560.10">
    <property type="entry name" value="ABC transporter type 1, transmembrane domain"/>
    <property type="match status" value="2"/>
</dbReference>
<evidence type="ECO:0000256" key="4">
    <source>
        <dbReference type="ARBA" id="ARBA00022737"/>
    </source>
</evidence>
<organism evidence="14 15">
    <name type="scientific">Cryptococcus deneoformans (strain JEC21 / ATCC MYA-565)</name>
    <name type="common">Cryptococcus neoformans var. neoformans serotype D</name>
    <dbReference type="NCBI Taxonomy" id="214684"/>
    <lineage>
        <taxon>Eukaryota</taxon>
        <taxon>Fungi</taxon>
        <taxon>Dikarya</taxon>
        <taxon>Basidiomycota</taxon>
        <taxon>Agaricomycotina</taxon>
        <taxon>Tremellomycetes</taxon>
        <taxon>Tremellales</taxon>
        <taxon>Cryptococcaceae</taxon>
        <taxon>Cryptococcus</taxon>
        <taxon>Cryptococcus neoformans species complex</taxon>
    </lineage>
</organism>
<keyword evidence="5" id="KW-0547">Nucleotide-binding</keyword>
<feature type="domain" description="ABC transmembrane type-1" evidence="13">
    <location>
        <begin position="226"/>
        <end position="518"/>
    </location>
</feature>
<feature type="transmembrane region" description="Helical" evidence="11">
    <location>
        <begin position="502"/>
        <end position="521"/>
    </location>
</feature>
<feature type="compositionally biased region" description="Basic and acidic residues" evidence="10">
    <location>
        <begin position="830"/>
        <end position="840"/>
    </location>
</feature>
<proteinExistence type="predicted"/>
<keyword evidence="6" id="KW-0067">ATP-binding</keyword>
<dbReference type="Pfam" id="PF00664">
    <property type="entry name" value="ABC_membrane"/>
    <property type="match status" value="2"/>
</dbReference>
<evidence type="ECO:0000256" key="7">
    <source>
        <dbReference type="ARBA" id="ARBA00022989"/>
    </source>
</evidence>
<feature type="domain" description="ABC transmembrane type-1" evidence="13">
    <location>
        <begin position="872"/>
        <end position="1148"/>
    </location>
</feature>
<evidence type="ECO:0000256" key="9">
    <source>
        <dbReference type="ARBA" id="ARBA00023180"/>
    </source>
</evidence>
<keyword evidence="8 11" id="KW-0472">Membrane</keyword>
<evidence type="ECO:0000256" key="10">
    <source>
        <dbReference type="SAM" id="MobiDB-lite"/>
    </source>
</evidence>
<keyword evidence="2" id="KW-0813">Transport</keyword>
<comment type="subcellular location">
    <subcellularLocation>
        <location evidence="1">Membrane</location>
        <topology evidence="1">Multi-pass membrane protein</topology>
    </subcellularLocation>
</comment>
<dbReference type="FunFam" id="3.40.50.300:FF:000997">
    <property type="entry name" value="Multidrug resistance-associated protein 1"/>
    <property type="match status" value="1"/>
</dbReference>
<dbReference type="PANTHER" id="PTHR24223">
    <property type="entry name" value="ATP-BINDING CASSETTE SUB-FAMILY C"/>
    <property type="match status" value="1"/>
</dbReference>
<feature type="compositionally biased region" description="Polar residues" evidence="10">
    <location>
        <begin position="89"/>
        <end position="103"/>
    </location>
</feature>
<dbReference type="PROSITE" id="PS50893">
    <property type="entry name" value="ABC_TRANSPORTER_2"/>
    <property type="match status" value="2"/>
</dbReference>
<dbReference type="PROSITE" id="PS50929">
    <property type="entry name" value="ABC_TM1F"/>
    <property type="match status" value="2"/>
</dbReference>
<dbReference type="GO" id="GO:0005524">
    <property type="term" value="F:ATP binding"/>
    <property type="evidence" value="ECO:0007669"/>
    <property type="project" value="UniProtKB-KW"/>
</dbReference>
<evidence type="ECO:0000256" key="2">
    <source>
        <dbReference type="ARBA" id="ARBA00022448"/>
    </source>
</evidence>
<dbReference type="CDD" id="cd03244">
    <property type="entry name" value="ABCC_MRP_domain2"/>
    <property type="match status" value="1"/>
</dbReference>
<sequence length="1471" mass="162575">MIPFYKPVPAPSAIFKDRPLPEQNANCLSKILFHWVTPIIKAGYSRPLEADDLWDLTTDLECKTVSDQLRANFLSRTPPSKRLSPSHPPVNSRTSHIPTSSSLGAGIHPATRHGRLNDRLTTSTSRAYMKQARESMFSMVGMDVFAMNHDTAHVETITDEDTLPIPSLRQKEEGNLSGLENKGLVKQYGKKKANKILKGQVTIENGKLYDMSLIRAMYSTVWLKWWIAIIMKSCAAALQVTYPLVTQQLINQITTAHTYHNDPTNNSPPKSIGYSLGLAFALFAMIQASSLFSYQALQRGSVIGLMMRAALIDLIGSKSLKLSTTAKVEMTSGKMTTMVSADASFLDFSAPMTLDLVVQPVQIVVGLGLLIWTLGYSALVGLAVMALAGPLQAFMFAVMVRTRQSQLTYVDARVRLLSETITSIRAVKLFAYVSFFSSKVTELRKKELVFLKKNGFNRASMNATMAFIPTLAAVLTFITYGLTGRSLTPATIFSGLQYFNVLKTPIAFLPMCFTAISDALVGIGRIGTLLRAEEMPEGVNVQEDARWAVDVKGDFEFQKVKERKNKNGTTEGEEKNAKIEEKPFRLADIDLRIPKGALVCIVGRVGSGKSALLSGLINEMRQMDGHSVFGGSVSYVPQQAWIHSGSVRDNITFSARREEIDFARLNAVIDACALRTDIQAMSDGDLTNVGEKGLLLSGGQRQRLSLARAAYAQSSIVLLDDPLSAVDAHVAHHIFENCIVSGPLASRTRILVTHHMAILPRADWVAVMESNSHGIGRVAQMGRYDDLKKQQGPFRSLFDEVGSAETQPRAHTPTPLPTTPSFKPPTSAPKESEEYEKKTSQDPMEEDRQTGPIPWSIYATYLSAMGNPMWSLLFASMLILTQVATVGNNLLLGFWSADSWSLTQGEYMAVYAGLGVGIGLFTFGASYTMFLAGLGSSYALFARAWEHVMRAPMKWHDQTPSGRIINRLSKDIEMLDDRMAFSWETLLVNGLSAIGTFGLILYSYPWLGLAFIPLTVFYYIAGSYYRQTSREIKRIDSITRSRIYSSFGEQLAGSAVIRVFGKQSAFERRMQDAINAEGRAYILTLVIQRWLGVRLDLSSNLLILLIAIFGVVFRDTVNASSFGVVFSYALSAAALFSNLVSLYAQVEMEMNNAERIIHYTSLPTEPPAILPSDPKIWPNRGSVKFKDLSLRYSPDTPWILKRLSFSVSPGEKVGVIGRTGAGKSSLVGAIMRAVGDEEIRGQVEIDGVDIKNIGIDTLRNGVGLIPQEAFLFESTVRENMDPKGQNTDAHLNSLLSLIHSDPIMPSSQRLREKFKLDAPVSDGGSNFSGGEKQMLALMRALARDTKILLLDEATSSVDGETDALIQRIIQNHLKGTTLISVAHRLHTLAYYDRILVLDGGRVVEFDSPLVLFDIRDSIFRQLCDRVNIQRHDLLRLRHDALYAAQTARDRESLFNHWTVADAWAQDGMRAS</sequence>
<dbReference type="GO" id="GO:0055085">
    <property type="term" value="P:transmembrane transport"/>
    <property type="evidence" value="ECO:0000318"/>
    <property type="project" value="GO_Central"/>
</dbReference>
<dbReference type="GO" id="GO:0016020">
    <property type="term" value="C:membrane"/>
    <property type="evidence" value="ECO:0007669"/>
    <property type="project" value="UniProtKB-SubCell"/>
</dbReference>
<feature type="transmembrane region" description="Helical" evidence="11">
    <location>
        <begin position="872"/>
        <end position="896"/>
    </location>
</feature>
<protein>
    <submittedName>
        <fullName evidence="14">Cadmium ion transporter, putative</fullName>
    </submittedName>
</protein>
<feature type="domain" description="ABC transporter" evidence="12">
    <location>
        <begin position="555"/>
        <end position="800"/>
    </location>
</feature>
<dbReference type="FunFam" id="1.20.1560.10:FF:000344">
    <property type="entry name" value="Cadmium ion transporter"/>
    <property type="match status" value="1"/>
</dbReference>
<dbReference type="Gene3D" id="3.40.50.300">
    <property type="entry name" value="P-loop containing nucleotide triphosphate hydrolases"/>
    <property type="match status" value="2"/>
</dbReference>
<dbReference type="InterPro" id="IPR027417">
    <property type="entry name" value="P-loop_NTPase"/>
</dbReference>
<feature type="transmembrane region" description="Helical" evidence="11">
    <location>
        <begin position="1125"/>
        <end position="1146"/>
    </location>
</feature>
<dbReference type="SMART" id="SM00382">
    <property type="entry name" value="AAA"/>
    <property type="match status" value="2"/>
</dbReference>
<dbReference type="KEGG" id="cne:CNA08000"/>
<dbReference type="PROSITE" id="PS00211">
    <property type="entry name" value="ABC_TRANSPORTER_1"/>
    <property type="match status" value="1"/>
</dbReference>
<dbReference type="InterPro" id="IPR050173">
    <property type="entry name" value="ABC_transporter_C-like"/>
</dbReference>
<feature type="transmembrane region" description="Helical" evidence="11">
    <location>
        <begin position="1006"/>
        <end position="1025"/>
    </location>
</feature>
<evidence type="ECO:0000313" key="15">
    <source>
        <dbReference type="Proteomes" id="UP000002149"/>
    </source>
</evidence>
<keyword evidence="3 11" id="KW-0812">Transmembrane</keyword>
<evidence type="ECO:0000256" key="1">
    <source>
        <dbReference type="ARBA" id="ARBA00004141"/>
    </source>
</evidence>
<dbReference type="CDD" id="cd18606">
    <property type="entry name" value="ABC_6TM_YOR1_D2_like"/>
    <property type="match status" value="1"/>
</dbReference>
<dbReference type="VEuPathDB" id="FungiDB:CNA08000"/>
<dbReference type="GO" id="GO:0016887">
    <property type="term" value="F:ATP hydrolysis activity"/>
    <property type="evidence" value="ECO:0007669"/>
    <property type="project" value="InterPro"/>
</dbReference>
<dbReference type="PANTHER" id="PTHR24223:SF415">
    <property type="entry name" value="FI20190P1"/>
    <property type="match status" value="1"/>
</dbReference>
<dbReference type="GO" id="GO:0140359">
    <property type="term" value="F:ABC-type transporter activity"/>
    <property type="evidence" value="ECO:0000318"/>
    <property type="project" value="GO_Central"/>
</dbReference>
<keyword evidence="15" id="KW-1185">Reference proteome</keyword>
<dbReference type="EMBL" id="AE017341">
    <property type="protein sequence ID" value="AAW41361.2"/>
    <property type="molecule type" value="Genomic_DNA"/>
</dbReference>
<feature type="domain" description="ABC transporter" evidence="12">
    <location>
        <begin position="1183"/>
        <end position="1424"/>
    </location>
</feature>
<evidence type="ECO:0000256" key="6">
    <source>
        <dbReference type="ARBA" id="ARBA00022840"/>
    </source>
</evidence>
<keyword evidence="7 11" id="KW-1133">Transmembrane helix</keyword>
<dbReference type="Pfam" id="PF00005">
    <property type="entry name" value="ABC_tran"/>
    <property type="match status" value="2"/>
</dbReference>
<gene>
    <name evidence="14" type="ordered locus">CNA08000</name>
</gene>
<evidence type="ECO:0000256" key="5">
    <source>
        <dbReference type="ARBA" id="ARBA00022741"/>
    </source>
</evidence>
<dbReference type="PaxDb" id="214684-Q5KN23"/>
<dbReference type="InterPro" id="IPR036640">
    <property type="entry name" value="ABC1_TM_sf"/>
</dbReference>
<feature type="transmembrane region" description="Helical" evidence="11">
    <location>
        <begin position="1095"/>
        <end position="1113"/>
    </location>
</feature>
<feature type="transmembrane region" description="Helical" evidence="11">
    <location>
        <begin position="378"/>
        <end position="400"/>
    </location>
</feature>
<dbReference type="InterPro" id="IPR017871">
    <property type="entry name" value="ABC_transporter-like_CS"/>
</dbReference>
<dbReference type="InterPro" id="IPR003593">
    <property type="entry name" value="AAA+_ATPase"/>
</dbReference>
<dbReference type="STRING" id="214684.Q5KN23"/>
<dbReference type="CDD" id="cd03250">
    <property type="entry name" value="ABCC_MRP_domain1"/>
    <property type="match status" value="1"/>
</dbReference>
<feature type="transmembrane region" description="Helical" evidence="11">
    <location>
        <begin position="980"/>
        <end position="1000"/>
    </location>
</feature>
<dbReference type="InterPro" id="IPR011527">
    <property type="entry name" value="ABC1_TM_dom"/>
</dbReference>
<reference evidence="14 15" key="1">
    <citation type="journal article" date="2005" name="Science">
        <title>The genome of the basidiomycetous yeast and human pathogen Cryptococcus neoformans.</title>
        <authorList>
            <person name="Loftus B.J."/>
            <person name="Fung E."/>
            <person name="Roncaglia P."/>
            <person name="Rowley D."/>
            <person name="Amedeo P."/>
            <person name="Bruno D."/>
            <person name="Vamathevan J."/>
            <person name="Miranda M."/>
            <person name="Anderson I.J."/>
            <person name="Fraser J.A."/>
            <person name="Allen J.E."/>
            <person name="Bosdet I.E."/>
            <person name="Brent M.R."/>
            <person name="Chiu R."/>
            <person name="Doering T.L."/>
            <person name="Donlin M.J."/>
            <person name="D'Souza C.A."/>
            <person name="Fox D.S."/>
            <person name="Grinberg V."/>
            <person name="Fu J."/>
            <person name="Fukushima M."/>
            <person name="Haas B.J."/>
            <person name="Huang J.C."/>
            <person name="Janbon G."/>
            <person name="Jones S.J."/>
            <person name="Koo H.L."/>
            <person name="Krzywinski M.I."/>
            <person name="Kwon-Chung J.K."/>
            <person name="Lengeler K.B."/>
            <person name="Maiti R."/>
            <person name="Marra M.A."/>
            <person name="Marra R.E."/>
            <person name="Mathewson C.A."/>
            <person name="Mitchell T.G."/>
            <person name="Pertea M."/>
            <person name="Riggs F.R."/>
            <person name="Salzberg S.L."/>
            <person name="Schein J.E."/>
            <person name="Shvartsbeyn A."/>
            <person name="Shin H."/>
            <person name="Shumway M."/>
            <person name="Specht C.A."/>
            <person name="Suh B.B."/>
            <person name="Tenney A."/>
            <person name="Utterback T.R."/>
            <person name="Wickes B.L."/>
            <person name="Wortman J.R."/>
            <person name="Wye N.H."/>
            <person name="Kronstad J.W."/>
            <person name="Lodge J.K."/>
            <person name="Heitman J."/>
            <person name="Davis R.W."/>
            <person name="Fraser C.M."/>
            <person name="Hyman R.W."/>
        </authorList>
    </citation>
    <scope>NUCLEOTIDE SEQUENCE [LARGE SCALE GENOMIC DNA]</scope>
    <source>
        <strain evidence="15">JEC21 / ATCC MYA-565</strain>
    </source>
</reference>
<evidence type="ECO:0000259" key="12">
    <source>
        <dbReference type="PROSITE" id="PS50893"/>
    </source>
</evidence>
<dbReference type="CDD" id="cd18597">
    <property type="entry name" value="ABC_6TM_YOR1_D1_like"/>
    <property type="match status" value="1"/>
</dbReference>
<dbReference type="SUPFAM" id="SSF90123">
    <property type="entry name" value="ABC transporter transmembrane region"/>
    <property type="match status" value="2"/>
</dbReference>
<dbReference type="GeneID" id="3253840"/>
<dbReference type="RefSeq" id="XP_024512066.1">
    <property type="nucleotide sequence ID" value="XM_024656405.1"/>
</dbReference>
<name>Q5KN23_CRYD1</name>
<dbReference type="InParanoid" id="Q5KN23"/>
<dbReference type="SUPFAM" id="SSF52540">
    <property type="entry name" value="P-loop containing nucleoside triphosphate hydrolases"/>
    <property type="match status" value="2"/>
</dbReference>
<feature type="compositionally biased region" description="Pro residues" evidence="10">
    <location>
        <begin position="814"/>
        <end position="827"/>
    </location>
</feature>
<dbReference type="OrthoDB" id="2563870at2759"/>
<feature type="region of interest" description="Disordered" evidence="10">
    <location>
        <begin position="800"/>
        <end position="851"/>
    </location>
</feature>
<feature type="transmembrane region" description="Helical" evidence="11">
    <location>
        <begin position="461"/>
        <end position="482"/>
    </location>
</feature>
<accession>Q5KN23</accession>
<feature type="region of interest" description="Disordered" evidence="10">
    <location>
        <begin position="74"/>
        <end position="122"/>
    </location>
</feature>
<dbReference type="InterPro" id="IPR003439">
    <property type="entry name" value="ABC_transporter-like_ATP-bd"/>
</dbReference>
<dbReference type="HOGENOM" id="CLU_000604_27_1_1"/>
<dbReference type="FunFam" id="1.20.1560.10:FF:000285">
    <property type="entry name" value="Cadmium ion transporter"/>
    <property type="match status" value="1"/>
</dbReference>